<accession>A0ABS0FD84</accession>
<organism evidence="2 3">
    <name type="scientific">Kaistella gelatinilytica</name>
    <dbReference type="NCBI Taxonomy" id="2787636"/>
    <lineage>
        <taxon>Bacteria</taxon>
        <taxon>Pseudomonadati</taxon>
        <taxon>Bacteroidota</taxon>
        <taxon>Flavobacteriia</taxon>
        <taxon>Flavobacteriales</taxon>
        <taxon>Weeksellaceae</taxon>
        <taxon>Chryseobacterium group</taxon>
        <taxon>Kaistella</taxon>
    </lineage>
</organism>
<evidence type="ECO:0000313" key="2">
    <source>
        <dbReference type="EMBL" id="MBF8457691.1"/>
    </source>
</evidence>
<feature type="compositionally biased region" description="Acidic residues" evidence="1">
    <location>
        <begin position="70"/>
        <end position="79"/>
    </location>
</feature>
<evidence type="ECO:0000313" key="3">
    <source>
        <dbReference type="Proteomes" id="UP000660070"/>
    </source>
</evidence>
<name>A0ABS0FD84_9FLAO</name>
<gene>
    <name evidence="2" type="ORF">IV494_10920</name>
</gene>
<proteinExistence type="predicted"/>
<keyword evidence="3" id="KW-1185">Reference proteome</keyword>
<sequence>MDLSTRKLNLITYLAQLQDENSFGKIEQYILHNQQLEKKADFKPFSIDELESSVKESEQDYTSGKFMNQDELEQTSEKW</sequence>
<feature type="region of interest" description="Disordered" evidence="1">
    <location>
        <begin position="54"/>
        <end position="79"/>
    </location>
</feature>
<protein>
    <submittedName>
        <fullName evidence="2">Uncharacterized protein</fullName>
    </submittedName>
</protein>
<evidence type="ECO:0000256" key="1">
    <source>
        <dbReference type="SAM" id="MobiDB-lite"/>
    </source>
</evidence>
<reference evidence="2 3" key="1">
    <citation type="submission" date="2020-11" db="EMBL/GenBank/DDBJ databases">
        <title>Kaistella gelatinilytica sp. nov., a flavobacterium isolated from Antarctic Soil.</title>
        <authorList>
            <person name="Li J."/>
        </authorList>
    </citation>
    <scope>NUCLEOTIDE SEQUENCE [LARGE SCALE GENOMIC DNA]</scope>
    <source>
        <strain evidence="2 3">G5-32</strain>
    </source>
</reference>
<comment type="caution">
    <text evidence="2">The sequence shown here is derived from an EMBL/GenBank/DDBJ whole genome shotgun (WGS) entry which is preliminary data.</text>
</comment>
<dbReference type="EMBL" id="JADPVI010000003">
    <property type="protein sequence ID" value="MBF8457691.1"/>
    <property type="molecule type" value="Genomic_DNA"/>
</dbReference>
<dbReference type="Proteomes" id="UP000660070">
    <property type="component" value="Unassembled WGS sequence"/>
</dbReference>